<dbReference type="Proteomes" id="UP000576082">
    <property type="component" value="Unassembled WGS sequence"/>
</dbReference>
<evidence type="ECO:0000256" key="13">
    <source>
        <dbReference type="SAM" id="Coils"/>
    </source>
</evidence>
<dbReference type="InterPro" id="IPR011712">
    <property type="entry name" value="Sig_transdc_His_kin_sub3_dim/P"/>
</dbReference>
<dbReference type="InterPro" id="IPR036890">
    <property type="entry name" value="HATPase_C_sf"/>
</dbReference>
<dbReference type="Gene3D" id="1.20.5.1930">
    <property type="match status" value="1"/>
</dbReference>
<evidence type="ECO:0000256" key="9">
    <source>
        <dbReference type="ARBA" id="ARBA00022840"/>
    </source>
</evidence>
<dbReference type="Pfam" id="PF13675">
    <property type="entry name" value="PilJ"/>
    <property type="match status" value="1"/>
</dbReference>
<evidence type="ECO:0000259" key="15">
    <source>
        <dbReference type="PROSITE" id="PS50109"/>
    </source>
</evidence>
<dbReference type="InterPro" id="IPR003594">
    <property type="entry name" value="HATPase_dom"/>
</dbReference>
<reference evidence="16 17" key="1">
    <citation type="submission" date="2020-04" db="EMBL/GenBank/DDBJ databases">
        <title>Flammeovirga sp. SR4, a novel species isolated from seawater.</title>
        <authorList>
            <person name="Wang X."/>
        </authorList>
    </citation>
    <scope>NUCLEOTIDE SEQUENCE [LARGE SCALE GENOMIC DNA]</scope>
    <source>
        <strain evidence="16 17">ATCC 23126</strain>
    </source>
</reference>
<dbReference type="Gene3D" id="3.30.565.10">
    <property type="entry name" value="Histidine kinase-like ATPase, C-terminal domain"/>
    <property type="match status" value="1"/>
</dbReference>
<evidence type="ECO:0000256" key="2">
    <source>
        <dbReference type="ARBA" id="ARBA00004141"/>
    </source>
</evidence>
<keyword evidence="12 14" id="KW-0472">Membrane</keyword>
<sequence>MEQTKSPFTLASKIEQLSLKKLWTLYFTAITAIIFLISVSQIVFHSFSHKQNADADLINMAGKQRMLSQKITKCVLLLEQEKKTPYLNELKTALAEWKIAHKELGNYNDEIDNSISLKKATELYEKVDAFHSKMVDDVEEALRDNNFETSDISDDVLSNEAFYLTNMDLLVGVYSDDANKKLDDIQNTSLILFIITLILLFFELGYVFRPTARRIRKTFDELEKAKRETQEKISEIDQLYRSLGQSYQFLSESKDKEEKLNVLLAKSTETGEISYVSDALLDILKVEFGDHPKNIFHWLTSEGYKKEMIQEVLETALSQETWVGTLQLTDSEGDYIWIEATITMLHGPKPTIVLIGRDMTQEKEAEERSKEINQEEIDKHIETQKERSLLILKGQEEERGRISKDIHDGIGQLLTALKFSLESFDGSSTKSSANKIKESRNLLKNIIREVRRVSFNLSPNTLGDYGINAVLTRFANETSRLSDVTVYFNNKTDFNMRFERHIETNIYRIVQEAVNNAIKYADAEEVTVDLEHDVECLYISIKDNGKGFDMKNLEIQGGGNGLLNMEERAGFVGGTIEVNSKIEEGTTISVEVPINRE</sequence>
<comment type="caution">
    <text evidence="16">The sequence shown here is derived from an EMBL/GenBank/DDBJ whole genome shotgun (WGS) entry which is preliminary data.</text>
</comment>
<dbReference type="Gene3D" id="3.30.450.20">
    <property type="entry name" value="PAS domain"/>
    <property type="match status" value="1"/>
</dbReference>
<evidence type="ECO:0000256" key="14">
    <source>
        <dbReference type="SAM" id="Phobius"/>
    </source>
</evidence>
<evidence type="ECO:0000256" key="12">
    <source>
        <dbReference type="ARBA" id="ARBA00023136"/>
    </source>
</evidence>
<evidence type="ECO:0000256" key="5">
    <source>
        <dbReference type="ARBA" id="ARBA00022679"/>
    </source>
</evidence>
<dbReference type="SUPFAM" id="SSF55874">
    <property type="entry name" value="ATPase domain of HSP90 chaperone/DNA topoisomerase II/histidine kinase"/>
    <property type="match status" value="1"/>
</dbReference>
<dbReference type="InterPro" id="IPR035965">
    <property type="entry name" value="PAS-like_dom_sf"/>
</dbReference>
<keyword evidence="17" id="KW-1185">Reference proteome</keyword>
<name>A0A7X9RY03_9BACT</name>
<keyword evidence="7" id="KW-0547">Nucleotide-binding</keyword>
<keyword evidence="6 14" id="KW-0812">Transmembrane</keyword>
<keyword evidence="8 16" id="KW-0418">Kinase</keyword>
<dbReference type="GO" id="GO:0000155">
    <property type="term" value="F:phosphorelay sensor kinase activity"/>
    <property type="evidence" value="ECO:0007669"/>
    <property type="project" value="InterPro"/>
</dbReference>
<dbReference type="InterPro" id="IPR000014">
    <property type="entry name" value="PAS"/>
</dbReference>
<evidence type="ECO:0000256" key="6">
    <source>
        <dbReference type="ARBA" id="ARBA00022692"/>
    </source>
</evidence>
<dbReference type="InterPro" id="IPR050482">
    <property type="entry name" value="Sensor_HK_TwoCompSys"/>
</dbReference>
<dbReference type="PROSITE" id="PS50109">
    <property type="entry name" value="HIS_KIN"/>
    <property type="match status" value="1"/>
</dbReference>
<dbReference type="PANTHER" id="PTHR24421:SF10">
    <property type="entry name" value="NITRATE_NITRITE SENSOR PROTEIN NARQ"/>
    <property type="match status" value="1"/>
</dbReference>
<feature type="transmembrane region" description="Helical" evidence="14">
    <location>
        <begin position="190"/>
        <end position="208"/>
    </location>
</feature>
<organism evidence="16 17">
    <name type="scientific">Flammeovirga aprica JL-4</name>
    <dbReference type="NCBI Taxonomy" id="694437"/>
    <lineage>
        <taxon>Bacteria</taxon>
        <taxon>Pseudomonadati</taxon>
        <taxon>Bacteroidota</taxon>
        <taxon>Cytophagia</taxon>
        <taxon>Cytophagales</taxon>
        <taxon>Flammeovirgaceae</taxon>
        <taxon>Flammeovirga</taxon>
    </lineage>
</organism>
<feature type="transmembrane region" description="Helical" evidence="14">
    <location>
        <begin position="23"/>
        <end position="44"/>
    </location>
</feature>
<evidence type="ECO:0000256" key="11">
    <source>
        <dbReference type="ARBA" id="ARBA00023012"/>
    </source>
</evidence>
<comment type="subcellular location">
    <subcellularLocation>
        <location evidence="2">Membrane</location>
        <topology evidence="2">Multi-pass membrane protein</topology>
    </subcellularLocation>
</comment>
<evidence type="ECO:0000256" key="7">
    <source>
        <dbReference type="ARBA" id="ARBA00022741"/>
    </source>
</evidence>
<keyword evidence="11" id="KW-0902">Two-component regulatory system</keyword>
<protein>
    <recommendedName>
        <fullName evidence="3">histidine kinase</fullName>
        <ecNumber evidence="3">2.7.13.3</ecNumber>
    </recommendedName>
</protein>
<dbReference type="SUPFAM" id="SSF55785">
    <property type="entry name" value="PYP-like sensor domain (PAS domain)"/>
    <property type="match status" value="1"/>
</dbReference>
<dbReference type="Pfam" id="PF07730">
    <property type="entry name" value="HisKA_3"/>
    <property type="match status" value="1"/>
</dbReference>
<dbReference type="EC" id="2.7.13.3" evidence="3"/>
<evidence type="ECO:0000256" key="1">
    <source>
        <dbReference type="ARBA" id="ARBA00000085"/>
    </source>
</evidence>
<comment type="catalytic activity">
    <reaction evidence="1">
        <text>ATP + protein L-histidine = ADP + protein N-phospho-L-histidine.</text>
        <dbReference type="EC" id="2.7.13.3"/>
    </reaction>
</comment>
<feature type="domain" description="Histidine kinase" evidence="15">
    <location>
        <begin position="405"/>
        <end position="596"/>
    </location>
</feature>
<feature type="coiled-coil region" evidence="13">
    <location>
        <begin position="212"/>
        <end position="242"/>
    </location>
</feature>
<evidence type="ECO:0000313" key="17">
    <source>
        <dbReference type="Proteomes" id="UP000576082"/>
    </source>
</evidence>
<proteinExistence type="predicted"/>
<dbReference type="InterPro" id="IPR029095">
    <property type="entry name" value="NarX-like_N"/>
</dbReference>
<dbReference type="GO" id="GO:0016020">
    <property type="term" value="C:membrane"/>
    <property type="evidence" value="ECO:0007669"/>
    <property type="project" value="UniProtKB-SubCell"/>
</dbReference>
<dbReference type="InterPro" id="IPR005467">
    <property type="entry name" value="His_kinase_dom"/>
</dbReference>
<evidence type="ECO:0000256" key="8">
    <source>
        <dbReference type="ARBA" id="ARBA00022777"/>
    </source>
</evidence>
<dbReference type="CDD" id="cd16917">
    <property type="entry name" value="HATPase_UhpB-NarQ-NarX-like"/>
    <property type="match status" value="1"/>
</dbReference>
<dbReference type="PANTHER" id="PTHR24421">
    <property type="entry name" value="NITRATE/NITRITE SENSOR PROTEIN NARX-RELATED"/>
    <property type="match status" value="1"/>
</dbReference>
<evidence type="ECO:0000313" key="16">
    <source>
        <dbReference type="EMBL" id="NME70806.1"/>
    </source>
</evidence>
<gene>
    <name evidence="16" type="ORF">HHU12_22725</name>
</gene>
<dbReference type="AlphaFoldDB" id="A0A7X9RY03"/>
<dbReference type="Pfam" id="PF02518">
    <property type="entry name" value="HATPase_c"/>
    <property type="match status" value="1"/>
</dbReference>
<evidence type="ECO:0000256" key="3">
    <source>
        <dbReference type="ARBA" id="ARBA00012438"/>
    </source>
</evidence>
<dbReference type="EMBL" id="JABANE010000075">
    <property type="protein sequence ID" value="NME70806.1"/>
    <property type="molecule type" value="Genomic_DNA"/>
</dbReference>
<evidence type="ECO:0000256" key="4">
    <source>
        <dbReference type="ARBA" id="ARBA00022553"/>
    </source>
</evidence>
<evidence type="ECO:0000256" key="10">
    <source>
        <dbReference type="ARBA" id="ARBA00022989"/>
    </source>
</evidence>
<keyword evidence="5" id="KW-0808">Transferase</keyword>
<keyword evidence="4" id="KW-0597">Phosphoprotein</keyword>
<keyword evidence="10 14" id="KW-1133">Transmembrane helix</keyword>
<dbReference type="RefSeq" id="WP_169659036.1">
    <property type="nucleotide sequence ID" value="NZ_JABANE010000075.1"/>
</dbReference>
<dbReference type="GO" id="GO:0046983">
    <property type="term" value="F:protein dimerization activity"/>
    <property type="evidence" value="ECO:0007669"/>
    <property type="project" value="InterPro"/>
</dbReference>
<dbReference type="GO" id="GO:0005524">
    <property type="term" value="F:ATP binding"/>
    <property type="evidence" value="ECO:0007669"/>
    <property type="project" value="UniProtKB-KW"/>
</dbReference>
<keyword evidence="9" id="KW-0067">ATP-binding</keyword>
<dbReference type="Pfam" id="PF13426">
    <property type="entry name" value="PAS_9"/>
    <property type="match status" value="1"/>
</dbReference>
<accession>A0A7X9RY03</accession>
<keyword evidence="13" id="KW-0175">Coiled coil</keyword>
<dbReference type="SMART" id="SM00387">
    <property type="entry name" value="HATPase_c"/>
    <property type="match status" value="1"/>
</dbReference>